<accession>A0A4P7NMQ9</accession>
<dbReference type="AlphaFoldDB" id="A0A4P7NMQ9"/>
<evidence type="ECO:0000259" key="3">
    <source>
        <dbReference type="Pfam" id="PF23076"/>
    </source>
</evidence>
<reference evidence="4 5" key="1">
    <citation type="journal article" date="2019" name="Mol. Biol. Evol.">
        <title>Blast fungal genomes show frequent chromosomal changes, gene gains and losses, and effector gene turnover.</title>
        <authorList>
            <person name="Gomez Luciano L.B."/>
            <person name="Jason Tsai I."/>
            <person name="Chuma I."/>
            <person name="Tosa Y."/>
            <person name="Chen Y.H."/>
            <person name="Li J.Y."/>
            <person name="Li M.Y."/>
            <person name="Jade Lu M.Y."/>
            <person name="Nakayashiki H."/>
            <person name="Li W.H."/>
        </authorList>
    </citation>
    <scope>NUCLEOTIDE SEQUENCE [LARGE SCALE GENOMIC DNA]</scope>
    <source>
        <strain evidence="4">MZ5-1-6</strain>
    </source>
</reference>
<dbReference type="Pfam" id="PF23074">
    <property type="entry name" value="PH_FT_N"/>
    <property type="match status" value="1"/>
</dbReference>
<dbReference type="Pfam" id="PF23076">
    <property type="entry name" value="PH_FT_C"/>
    <property type="match status" value="1"/>
</dbReference>
<dbReference type="Proteomes" id="UP000294847">
    <property type="component" value="Chromosome 6"/>
</dbReference>
<evidence type="ECO:0000259" key="2">
    <source>
        <dbReference type="Pfam" id="PF23074"/>
    </source>
</evidence>
<sequence length="597" mass="68058">MYHHNWHLWYQPQPLPPLPPLLVPPHPPLQPLIPVFPPPPPAPPQPLLIPLAPPLPQRLPLPPPPPPPRPAPPPAESVMGDYIVTKTTPMPVHLLGGCNREAQRAHLLADMLESLRQAVSESLHTHMVAVGIELRQTCRLLRELTERAHVHERRVPVALDYVQVLLPCLMRTLTDMWQYIEDKTMPRDTRWRKMYNDLTNEGGMPLHQRFLTYNNFLYLLNQMVAGSPHFDLHALERFQEKILSLRVKMGINKLPARIGPPPEQALVQISARGQTTNHWAKHVYKRSLASRTPLEGKKRESVVHTRNGHASELSYPQGTELLFRSVFDNENVSMSFYLIPTYTSAKTAKRAPFIVGCHYRDGFPKSSKQGVHELCIRKSGGRGLVLTGWDDRKNRPSPWAALAFNTWEEMVLFYCSFLSLKVSSPLMMSLQPDEWKLEGEHKMFQAMIIEDGAEHSLQVLEDSNCGGLRLLTEVSRGDQQYRPIWTAFVTHQCQSSTWLEIISQNVVWVKELQLYVFSTRYREENMRQNKYGAFEIHFKQPAAAARFARCFLPPPSPPASVMHPEDIEERSESRESRLAASVDSTRSGSLPPLHGPP</sequence>
<evidence type="ECO:0000313" key="4">
    <source>
        <dbReference type="EMBL" id="QBZ63523.1"/>
    </source>
</evidence>
<evidence type="ECO:0000313" key="5">
    <source>
        <dbReference type="Proteomes" id="UP000294847"/>
    </source>
</evidence>
<dbReference type="InterPro" id="IPR057081">
    <property type="entry name" value="PH_N"/>
</dbReference>
<proteinExistence type="predicted"/>
<evidence type="ECO:0000256" key="1">
    <source>
        <dbReference type="SAM" id="MobiDB-lite"/>
    </source>
</evidence>
<gene>
    <name evidence="4" type="ORF">PoMZ_05205</name>
</gene>
<protein>
    <submittedName>
        <fullName evidence="4">Uncharacterized protein</fullName>
    </submittedName>
</protein>
<feature type="compositionally biased region" description="Pro residues" evidence="1">
    <location>
        <begin position="44"/>
        <end position="75"/>
    </location>
</feature>
<feature type="domain" description="PH" evidence="3">
    <location>
        <begin position="442"/>
        <end position="551"/>
    </location>
</feature>
<dbReference type="EMBL" id="CP034209">
    <property type="protein sequence ID" value="QBZ63523.1"/>
    <property type="molecule type" value="Genomic_DNA"/>
</dbReference>
<name>A0A4P7NMQ9_PYROR</name>
<dbReference type="OMA" id="IDDGFKH"/>
<feature type="domain" description="PH" evidence="2">
    <location>
        <begin position="316"/>
        <end position="434"/>
    </location>
</feature>
<feature type="region of interest" description="Disordered" evidence="1">
    <location>
        <begin position="44"/>
        <end position="77"/>
    </location>
</feature>
<dbReference type="InterPro" id="IPR057082">
    <property type="entry name" value="PH_C"/>
</dbReference>
<organism evidence="4 5">
    <name type="scientific">Pyricularia oryzae</name>
    <name type="common">Rice blast fungus</name>
    <name type="synonym">Magnaporthe oryzae</name>
    <dbReference type="NCBI Taxonomy" id="318829"/>
    <lineage>
        <taxon>Eukaryota</taxon>
        <taxon>Fungi</taxon>
        <taxon>Dikarya</taxon>
        <taxon>Ascomycota</taxon>
        <taxon>Pezizomycotina</taxon>
        <taxon>Sordariomycetes</taxon>
        <taxon>Sordariomycetidae</taxon>
        <taxon>Magnaporthales</taxon>
        <taxon>Pyriculariaceae</taxon>
        <taxon>Pyricularia</taxon>
    </lineage>
</organism>
<feature type="region of interest" description="Disordered" evidence="1">
    <location>
        <begin position="556"/>
        <end position="597"/>
    </location>
</feature>